<gene>
    <name evidence="1" type="ORF">LDX50_24235</name>
</gene>
<dbReference type="AlphaFoldDB" id="A0A9X1KZ95"/>
<sequence>METRTHQLNQLINKHLPDSITPLSEETSGEELMEAVRKRLKFLLDTDMERLLHTLYRIDVAENRVREILSSTDPDLIDTALTELVIERIRQKLETRRKYSQH</sequence>
<organism evidence="1 2">
    <name type="scientific">Fulvivirga sedimenti</name>
    <dbReference type="NCBI Taxonomy" id="2879465"/>
    <lineage>
        <taxon>Bacteria</taxon>
        <taxon>Pseudomonadati</taxon>
        <taxon>Bacteroidota</taxon>
        <taxon>Cytophagia</taxon>
        <taxon>Cytophagales</taxon>
        <taxon>Fulvivirgaceae</taxon>
        <taxon>Fulvivirga</taxon>
    </lineage>
</organism>
<accession>A0A9X1KZ95</accession>
<dbReference type="RefSeq" id="WP_225698867.1">
    <property type="nucleotide sequence ID" value="NZ_JAIXNE010000005.1"/>
</dbReference>
<dbReference type="Proteomes" id="UP001139409">
    <property type="component" value="Unassembled WGS sequence"/>
</dbReference>
<protein>
    <submittedName>
        <fullName evidence="1">Uncharacterized protein</fullName>
    </submittedName>
</protein>
<evidence type="ECO:0000313" key="2">
    <source>
        <dbReference type="Proteomes" id="UP001139409"/>
    </source>
</evidence>
<name>A0A9X1KZ95_9BACT</name>
<proteinExistence type="predicted"/>
<keyword evidence="2" id="KW-1185">Reference proteome</keyword>
<evidence type="ECO:0000313" key="1">
    <source>
        <dbReference type="EMBL" id="MCA6078005.1"/>
    </source>
</evidence>
<reference evidence="1" key="1">
    <citation type="submission" date="2021-09" db="EMBL/GenBank/DDBJ databases">
        <title>Fulvivirga sp. isolated from coastal sediment.</title>
        <authorList>
            <person name="Yu H."/>
        </authorList>
    </citation>
    <scope>NUCLEOTIDE SEQUENCE</scope>
    <source>
        <strain evidence="1">1062</strain>
    </source>
</reference>
<dbReference type="EMBL" id="JAIXNE010000005">
    <property type="protein sequence ID" value="MCA6078005.1"/>
    <property type="molecule type" value="Genomic_DNA"/>
</dbReference>
<comment type="caution">
    <text evidence="1">The sequence shown here is derived from an EMBL/GenBank/DDBJ whole genome shotgun (WGS) entry which is preliminary data.</text>
</comment>